<organism evidence="4 5">
    <name type="scientific">Microbacterium pullorum</name>
    <dbReference type="NCBI Taxonomy" id="2762236"/>
    <lineage>
        <taxon>Bacteria</taxon>
        <taxon>Bacillati</taxon>
        <taxon>Actinomycetota</taxon>
        <taxon>Actinomycetes</taxon>
        <taxon>Micrococcales</taxon>
        <taxon>Microbacteriaceae</taxon>
        <taxon>Microbacterium</taxon>
    </lineage>
</organism>
<evidence type="ECO:0000313" key="5">
    <source>
        <dbReference type="Proteomes" id="UP000648352"/>
    </source>
</evidence>
<evidence type="ECO:0000313" key="4">
    <source>
        <dbReference type="EMBL" id="MBD7958719.1"/>
    </source>
</evidence>
<comment type="caution">
    <text evidence="4">The sequence shown here is derived from an EMBL/GenBank/DDBJ whole genome shotgun (WGS) entry which is preliminary data.</text>
</comment>
<dbReference type="Proteomes" id="UP000648352">
    <property type="component" value="Unassembled WGS sequence"/>
</dbReference>
<feature type="region of interest" description="Disordered" evidence="1">
    <location>
        <begin position="108"/>
        <end position="132"/>
    </location>
</feature>
<evidence type="ECO:0000259" key="3">
    <source>
        <dbReference type="Pfam" id="PF08401"/>
    </source>
</evidence>
<feature type="region of interest" description="Disordered" evidence="1">
    <location>
        <begin position="313"/>
        <end position="349"/>
    </location>
</feature>
<dbReference type="InterPro" id="IPR010359">
    <property type="entry name" value="IrrE_HExxH"/>
</dbReference>
<feature type="compositionally biased region" description="Basic and acidic residues" evidence="1">
    <location>
        <begin position="122"/>
        <end position="132"/>
    </location>
</feature>
<dbReference type="Pfam" id="PF06114">
    <property type="entry name" value="Peptidase_M78"/>
    <property type="match status" value="1"/>
</dbReference>
<gene>
    <name evidence="4" type="ORF">H9651_13825</name>
</gene>
<evidence type="ECO:0000259" key="2">
    <source>
        <dbReference type="Pfam" id="PF06114"/>
    </source>
</evidence>
<name>A0ABR8S5G4_9MICO</name>
<protein>
    <submittedName>
        <fullName evidence="4">ImmA/IrrE family metallo-endopeptidase</fullName>
    </submittedName>
</protein>
<dbReference type="RefSeq" id="WP_191719917.1">
    <property type="nucleotide sequence ID" value="NZ_JACSQP010000012.1"/>
</dbReference>
<dbReference type="InterPro" id="IPR013610">
    <property type="entry name" value="ArdC_N"/>
</dbReference>
<evidence type="ECO:0000256" key="1">
    <source>
        <dbReference type="SAM" id="MobiDB-lite"/>
    </source>
</evidence>
<feature type="domain" description="IrrE N-terminal-like" evidence="2">
    <location>
        <begin position="208"/>
        <end position="270"/>
    </location>
</feature>
<reference evidence="4 5" key="1">
    <citation type="submission" date="2020-08" db="EMBL/GenBank/DDBJ databases">
        <title>A Genomic Blueprint of the Chicken Gut Microbiome.</title>
        <authorList>
            <person name="Gilroy R."/>
            <person name="Ravi A."/>
            <person name="Getino M."/>
            <person name="Pursley I."/>
            <person name="Horton D.L."/>
            <person name="Alikhan N.-F."/>
            <person name="Baker D."/>
            <person name="Gharbi K."/>
            <person name="Hall N."/>
            <person name="Watson M."/>
            <person name="Adriaenssens E.M."/>
            <person name="Foster-Nyarko E."/>
            <person name="Jarju S."/>
            <person name="Secka A."/>
            <person name="Antonio M."/>
            <person name="Oren A."/>
            <person name="Chaudhuri R."/>
            <person name="La Ragione R.M."/>
            <person name="Hildebrand F."/>
            <person name="Pallen M.J."/>
        </authorList>
    </citation>
    <scope>NUCLEOTIDE SEQUENCE [LARGE SCALE GENOMIC DNA]</scope>
    <source>
        <strain evidence="4 5">Sa4CUA7</strain>
    </source>
</reference>
<keyword evidence="5" id="KW-1185">Reference proteome</keyword>
<dbReference type="Pfam" id="PF08401">
    <property type="entry name" value="ArdcN"/>
    <property type="match status" value="1"/>
</dbReference>
<feature type="domain" description="N-terminal" evidence="3">
    <location>
        <begin position="15"/>
        <end position="124"/>
    </location>
</feature>
<accession>A0ABR8S5G4</accession>
<sequence length="363" mass="39065">MASTDDRREAREAKLDELHEKLTEAVDQLVSGEDWAKALAFAAQFRSRSFNNTLLIWMQHTAAHEAGLVPDPMPSYVAGYKQWQQLGHQVEKGQPGYQILAPVTGRFASPTPSDQTSWRRLNRNEKPRPGEQVRSKMVGVRPAYVWDAAQTSGDPIPAPPTPKLLRGEAPSGLRAGITRQIEAAGFQLHAVANAGAIYGANGVTNYGEKTVSVRDDMDPAAQTKTLAHELAHVLMHGPDQGDARQHRGIGEVEAESVALMVGAAHGMDTTGYTIPYVSTWAAQVDGEEPSKVVRATGERVRATAMKILDQLDTQMTGDGTPPGLERDSPRQGSKAVECTGASPSTMATAASQQVALADVRGMR</sequence>
<proteinExistence type="predicted"/>
<feature type="compositionally biased region" description="Polar residues" evidence="1">
    <location>
        <begin position="110"/>
        <end position="119"/>
    </location>
</feature>
<dbReference type="EMBL" id="JACSQP010000012">
    <property type="protein sequence ID" value="MBD7958719.1"/>
    <property type="molecule type" value="Genomic_DNA"/>
</dbReference>